<protein>
    <recommendedName>
        <fullName evidence="3">Nucleotidyl transferase AbiEii/AbiGii toxin family protein</fullName>
    </recommendedName>
</protein>
<keyword evidence="2" id="KW-1185">Reference proteome</keyword>
<proteinExistence type="predicted"/>
<dbReference type="OrthoDB" id="42373at2"/>
<gene>
    <name evidence="1" type="ORF">DX873_16915</name>
</gene>
<organism evidence="1 2">
    <name type="scientific">Flagellimonas nanhaiensis</name>
    <dbReference type="NCBI Taxonomy" id="2292706"/>
    <lineage>
        <taxon>Bacteria</taxon>
        <taxon>Pseudomonadati</taxon>
        <taxon>Bacteroidota</taxon>
        <taxon>Flavobacteriia</taxon>
        <taxon>Flavobacteriales</taxon>
        <taxon>Flavobacteriaceae</taxon>
        <taxon>Flagellimonas</taxon>
    </lineage>
</organism>
<dbReference type="Pfam" id="PF08843">
    <property type="entry name" value="AbiEii"/>
    <property type="match status" value="1"/>
</dbReference>
<accession>A0A371JLJ9</accession>
<evidence type="ECO:0008006" key="3">
    <source>
        <dbReference type="Google" id="ProtNLM"/>
    </source>
</evidence>
<dbReference type="EMBL" id="QTJX01000006">
    <property type="protein sequence ID" value="RDY57836.1"/>
    <property type="molecule type" value="Genomic_DNA"/>
</dbReference>
<sequence length="156" mass="18013">MIALDSLTPDWITSKIKEFKADPIIVEKVIRALVLLEALKKEKLEFIFKGGTALMLMIQEPRRFSIDIDIIVENKKADIEGLLNNIVESTDFVKWEENKRQTVSTIEKAHYKLFYKPAVKTKGDLNYILLDIVFEDNPYVDVQEIDISHFLLLESG</sequence>
<dbReference type="RefSeq" id="WP_116185680.1">
    <property type="nucleotide sequence ID" value="NZ_QTJX01000006.1"/>
</dbReference>
<evidence type="ECO:0000313" key="1">
    <source>
        <dbReference type="EMBL" id="RDY57836.1"/>
    </source>
</evidence>
<dbReference type="AlphaFoldDB" id="A0A371JLJ9"/>
<evidence type="ECO:0000313" key="2">
    <source>
        <dbReference type="Proteomes" id="UP000261828"/>
    </source>
</evidence>
<dbReference type="Proteomes" id="UP000261828">
    <property type="component" value="Unassembled WGS sequence"/>
</dbReference>
<dbReference type="Gene3D" id="3.10.450.620">
    <property type="entry name" value="JHP933, nucleotidyltransferase-like core domain"/>
    <property type="match status" value="1"/>
</dbReference>
<comment type="caution">
    <text evidence="1">The sequence shown here is derived from an EMBL/GenBank/DDBJ whole genome shotgun (WGS) entry which is preliminary data.</text>
</comment>
<dbReference type="InterPro" id="IPR014942">
    <property type="entry name" value="AbiEii"/>
</dbReference>
<reference evidence="1 2" key="1">
    <citation type="submission" date="2018-08" db="EMBL/GenBank/DDBJ databases">
        <title>Muricauda nanhaiensis sp. nov., isolated from seawater of the South China Sea.</title>
        <authorList>
            <person name="Dang Y."/>
        </authorList>
    </citation>
    <scope>NUCLEOTIDE SEQUENCE [LARGE SCALE GENOMIC DNA]</scope>
    <source>
        <strain evidence="1 2">SM1704</strain>
    </source>
</reference>
<name>A0A371JLJ9_9FLAO</name>